<dbReference type="EMBL" id="JAHBFI010000019">
    <property type="protein sequence ID" value="MBZ5962985.1"/>
    <property type="molecule type" value="Genomic_DNA"/>
</dbReference>
<dbReference type="AlphaFoldDB" id="A0A9Q3XTR4"/>
<feature type="transmembrane region" description="Helical" evidence="1">
    <location>
        <begin position="12"/>
        <end position="38"/>
    </location>
</feature>
<name>A0A9Q3XTR4_9LACO</name>
<keyword evidence="1" id="KW-0472">Membrane</keyword>
<organism evidence="2 3">
    <name type="scientific">Leuconostoc gasicomitatum</name>
    <dbReference type="NCBI Taxonomy" id="115778"/>
    <lineage>
        <taxon>Bacteria</taxon>
        <taxon>Bacillati</taxon>
        <taxon>Bacillota</taxon>
        <taxon>Bacilli</taxon>
        <taxon>Lactobacillales</taxon>
        <taxon>Lactobacillaceae</taxon>
        <taxon>Leuconostoc</taxon>
        <taxon>Leuconostoc gelidum group</taxon>
    </lineage>
</organism>
<sequence>MPNIIIRRSNKIGNTITFVITLLAWLFNLFIMFSTLAIKSHVYSDRFVVLELLLGMNSASVDEGIHIIMICLTLIIIPTLFGLLSKNEASCYD</sequence>
<comment type="caution">
    <text evidence="2">The sequence shown here is derived from an EMBL/GenBank/DDBJ whole genome shotgun (WGS) entry which is preliminary data.</text>
</comment>
<feature type="transmembrane region" description="Helical" evidence="1">
    <location>
        <begin position="64"/>
        <end position="84"/>
    </location>
</feature>
<dbReference type="RefSeq" id="WP_224144308.1">
    <property type="nucleotide sequence ID" value="NZ_CBCPIF010000001.1"/>
</dbReference>
<keyword evidence="1" id="KW-0812">Transmembrane</keyword>
<keyword evidence="1" id="KW-1133">Transmembrane helix</keyword>
<accession>A0A9Q3XTR4</accession>
<evidence type="ECO:0000256" key="1">
    <source>
        <dbReference type="SAM" id="Phobius"/>
    </source>
</evidence>
<gene>
    <name evidence="2" type="ORF">KIJ12_07520</name>
</gene>
<evidence type="ECO:0000313" key="3">
    <source>
        <dbReference type="Proteomes" id="UP000752647"/>
    </source>
</evidence>
<dbReference type="Proteomes" id="UP000752647">
    <property type="component" value="Unassembled WGS sequence"/>
</dbReference>
<evidence type="ECO:0000313" key="2">
    <source>
        <dbReference type="EMBL" id="MBZ5962985.1"/>
    </source>
</evidence>
<proteinExistence type="predicted"/>
<protein>
    <submittedName>
        <fullName evidence="2">Uncharacterized protein</fullName>
    </submittedName>
</protein>
<reference evidence="2" key="1">
    <citation type="submission" date="2021-05" db="EMBL/GenBank/DDBJ databases">
        <title>Pangenome of Leuconostoc gelidum warrants species status for Leuconostoc gelidum subsp. gasicomitatum.</title>
        <authorList>
            <person name="Johansson P."/>
            <person name="Sade E."/>
            <person name="Hultman J."/>
            <person name="Auvinen P."/>
            <person name="Bjorkroth J."/>
        </authorList>
    </citation>
    <scope>NUCLEOTIDE SEQUENCE</scope>
    <source>
        <strain evidence="2">A.21.4</strain>
    </source>
</reference>